<dbReference type="SUPFAM" id="SSF54427">
    <property type="entry name" value="NTF2-like"/>
    <property type="match status" value="1"/>
</dbReference>
<sequence length="204" mass="22944">MMPEIHGLHPDLYNIPLILNLSHTAQHTRKQPPTNPEPKPIYLQTHKNQNKMTYPTTLPSLTTREAITDTLYRCVTGFDTADTALFESAFTKDATFDLNGRLLEGLESIHKDCYDKISKLDTSHYMSNVRVNVKEGEEKGSLTASALAQHYRPGEGIQSGTKSFLAGSLYEMDVVKDQGDGLWKIAHWKLKIVWAEGDWGVVLE</sequence>
<proteinExistence type="predicted"/>
<feature type="domain" description="SnoaL-like" evidence="2">
    <location>
        <begin position="60"/>
        <end position="189"/>
    </location>
</feature>
<accession>A0A5N6W1I6</accession>
<dbReference type="Proteomes" id="UP000325433">
    <property type="component" value="Unassembled WGS sequence"/>
</dbReference>
<keyword evidence="4" id="KW-1185">Reference proteome</keyword>
<dbReference type="EMBL" id="ML738319">
    <property type="protein sequence ID" value="KAE8314376.1"/>
    <property type="molecule type" value="Genomic_DNA"/>
</dbReference>
<protein>
    <recommendedName>
        <fullName evidence="2">SnoaL-like domain-containing protein</fullName>
    </recommendedName>
</protein>
<dbReference type="InterPro" id="IPR037401">
    <property type="entry name" value="SnoaL-like"/>
</dbReference>
<feature type="region of interest" description="Disordered" evidence="1">
    <location>
        <begin position="25"/>
        <end position="56"/>
    </location>
</feature>
<feature type="compositionally biased region" description="Polar residues" evidence="1">
    <location>
        <begin position="45"/>
        <end position="56"/>
    </location>
</feature>
<organism evidence="3 4">
    <name type="scientific">Aspergillus transmontanensis</name>
    <dbReference type="NCBI Taxonomy" id="1034304"/>
    <lineage>
        <taxon>Eukaryota</taxon>
        <taxon>Fungi</taxon>
        <taxon>Dikarya</taxon>
        <taxon>Ascomycota</taxon>
        <taxon>Pezizomycotina</taxon>
        <taxon>Eurotiomycetes</taxon>
        <taxon>Eurotiomycetidae</taxon>
        <taxon>Eurotiales</taxon>
        <taxon>Aspergillaceae</taxon>
        <taxon>Aspergillus</taxon>
        <taxon>Aspergillus subgen. Circumdati</taxon>
    </lineage>
</organism>
<dbReference type="Gene3D" id="3.10.450.50">
    <property type="match status" value="1"/>
</dbReference>
<evidence type="ECO:0000256" key="1">
    <source>
        <dbReference type="SAM" id="MobiDB-lite"/>
    </source>
</evidence>
<dbReference type="AlphaFoldDB" id="A0A5N6W1I6"/>
<reference evidence="4" key="1">
    <citation type="submission" date="2019-04" db="EMBL/GenBank/DDBJ databases">
        <title>Friends and foes A comparative genomics studyof 23 Aspergillus species from section Flavi.</title>
        <authorList>
            <consortium name="DOE Joint Genome Institute"/>
            <person name="Kjaerbolling I."/>
            <person name="Vesth T."/>
            <person name="Frisvad J.C."/>
            <person name="Nybo J.L."/>
            <person name="Theobald S."/>
            <person name="Kildgaard S."/>
            <person name="Isbrandt T."/>
            <person name="Kuo A."/>
            <person name="Sato A."/>
            <person name="Lyhne E.K."/>
            <person name="Kogle M.E."/>
            <person name="Wiebenga A."/>
            <person name="Kun R.S."/>
            <person name="Lubbers R.J."/>
            <person name="Makela M.R."/>
            <person name="Barry K."/>
            <person name="Chovatia M."/>
            <person name="Clum A."/>
            <person name="Daum C."/>
            <person name="Haridas S."/>
            <person name="He G."/>
            <person name="LaButti K."/>
            <person name="Lipzen A."/>
            <person name="Mondo S."/>
            <person name="Riley R."/>
            <person name="Salamov A."/>
            <person name="Simmons B.A."/>
            <person name="Magnuson J.K."/>
            <person name="Henrissat B."/>
            <person name="Mortensen U.H."/>
            <person name="Larsen T.O."/>
            <person name="Devries R.P."/>
            <person name="Grigoriev I.V."/>
            <person name="Machida M."/>
            <person name="Baker S.E."/>
            <person name="Andersen M.R."/>
        </authorList>
    </citation>
    <scope>NUCLEOTIDE SEQUENCE [LARGE SCALE GENOMIC DNA]</scope>
    <source>
        <strain evidence="4">CBS 130015</strain>
    </source>
</reference>
<name>A0A5N6W1I6_9EURO</name>
<dbReference type="Pfam" id="PF13577">
    <property type="entry name" value="SnoaL_4"/>
    <property type="match status" value="1"/>
</dbReference>
<evidence type="ECO:0000259" key="2">
    <source>
        <dbReference type="Pfam" id="PF13577"/>
    </source>
</evidence>
<evidence type="ECO:0000313" key="4">
    <source>
        <dbReference type="Proteomes" id="UP000325433"/>
    </source>
</evidence>
<gene>
    <name evidence="3" type="ORF">BDV41DRAFT_534207</name>
</gene>
<dbReference type="InterPro" id="IPR032710">
    <property type="entry name" value="NTF2-like_dom_sf"/>
</dbReference>
<evidence type="ECO:0000313" key="3">
    <source>
        <dbReference type="EMBL" id="KAE8314376.1"/>
    </source>
</evidence>